<accession>A0A5J6I9X8</accession>
<dbReference type="InterPro" id="IPR013786">
    <property type="entry name" value="AcylCoA_DH/ox_N"/>
</dbReference>
<evidence type="ECO:0000256" key="3">
    <source>
        <dbReference type="ARBA" id="ARBA00022630"/>
    </source>
</evidence>
<evidence type="ECO:0000256" key="4">
    <source>
        <dbReference type="ARBA" id="ARBA00022827"/>
    </source>
</evidence>
<dbReference type="GO" id="GO:0003995">
    <property type="term" value="F:acyl-CoA dehydrogenase activity"/>
    <property type="evidence" value="ECO:0007669"/>
    <property type="project" value="TreeGrafter"/>
</dbReference>
<comment type="similarity">
    <text evidence="2 6">Belongs to the acyl-CoA dehydrogenase family.</text>
</comment>
<dbReference type="SUPFAM" id="SSF47203">
    <property type="entry name" value="Acyl-CoA dehydrogenase C-terminal domain-like"/>
    <property type="match status" value="1"/>
</dbReference>
<evidence type="ECO:0000259" key="8">
    <source>
        <dbReference type="Pfam" id="PF02770"/>
    </source>
</evidence>
<dbReference type="RefSeq" id="WP_150483579.1">
    <property type="nucleotide sequence ID" value="NZ_BMTB01000002.1"/>
</dbReference>
<dbReference type="Gene3D" id="2.40.110.10">
    <property type="entry name" value="Butyryl-CoA Dehydrogenase, subunit A, domain 2"/>
    <property type="match status" value="1"/>
</dbReference>
<keyword evidence="4 6" id="KW-0274">FAD</keyword>
<evidence type="ECO:0000256" key="2">
    <source>
        <dbReference type="ARBA" id="ARBA00009347"/>
    </source>
</evidence>
<dbReference type="PIRSF" id="PIRSF016578">
    <property type="entry name" value="HsaA"/>
    <property type="match status" value="1"/>
</dbReference>
<evidence type="ECO:0000256" key="5">
    <source>
        <dbReference type="ARBA" id="ARBA00023002"/>
    </source>
</evidence>
<keyword evidence="5 6" id="KW-0560">Oxidoreductase</keyword>
<evidence type="ECO:0000256" key="6">
    <source>
        <dbReference type="RuleBase" id="RU362125"/>
    </source>
</evidence>
<proteinExistence type="inferred from homology"/>
<protein>
    <submittedName>
        <fullName evidence="10">Acyl-CoA dehydrogenase</fullName>
    </submittedName>
</protein>
<dbReference type="CDD" id="cd00567">
    <property type="entry name" value="ACAD"/>
    <property type="match status" value="1"/>
</dbReference>
<reference evidence="10 11" key="1">
    <citation type="submission" date="2017-09" db="EMBL/GenBank/DDBJ databases">
        <authorList>
            <person name="Lee N."/>
            <person name="Cho B.-K."/>
        </authorList>
    </citation>
    <scope>NUCLEOTIDE SEQUENCE [LARGE SCALE GENOMIC DNA]</scope>
    <source>
        <strain evidence="10 11">ATCC 13740</strain>
    </source>
</reference>
<feature type="domain" description="Acyl-CoA oxidase/dehydrogenase middle" evidence="8">
    <location>
        <begin position="150"/>
        <end position="233"/>
    </location>
</feature>
<keyword evidence="3 6" id="KW-0285">Flavoprotein</keyword>
<dbReference type="Gene3D" id="1.10.540.10">
    <property type="entry name" value="Acyl-CoA dehydrogenase/oxidase, N-terminal domain"/>
    <property type="match status" value="1"/>
</dbReference>
<feature type="domain" description="Acyl-CoA dehydrogenase/oxidase C-terminal" evidence="7">
    <location>
        <begin position="269"/>
        <end position="383"/>
    </location>
</feature>
<dbReference type="Pfam" id="PF02770">
    <property type="entry name" value="Acyl-CoA_dh_M"/>
    <property type="match status" value="1"/>
</dbReference>
<dbReference type="Pfam" id="PF00441">
    <property type="entry name" value="Acyl-CoA_dh_1"/>
    <property type="match status" value="1"/>
</dbReference>
<dbReference type="KEGG" id="scoe:CP976_32995"/>
<dbReference type="PANTHER" id="PTHR43884">
    <property type="entry name" value="ACYL-COA DEHYDROGENASE"/>
    <property type="match status" value="1"/>
</dbReference>
<feature type="domain" description="Acyl-CoA dehydrogenase/oxidase N-terminal" evidence="9">
    <location>
        <begin position="44"/>
        <end position="107"/>
    </location>
</feature>
<dbReference type="InterPro" id="IPR006091">
    <property type="entry name" value="Acyl-CoA_Oxase/DH_mid-dom"/>
</dbReference>
<dbReference type="Proteomes" id="UP000326598">
    <property type="component" value="Chromosome"/>
</dbReference>
<comment type="cofactor">
    <cofactor evidence="1 6">
        <name>FAD</name>
        <dbReference type="ChEBI" id="CHEBI:57692"/>
    </cofactor>
</comment>
<dbReference type="InterPro" id="IPR036250">
    <property type="entry name" value="AcylCo_DH-like_C"/>
</dbReference>
<sequence>MTKPSVHEHPGVLADNGLCEPKTPAGRRLLDLLERYLPALEAESRDNDREATLPVHLFDRMRKEGVLGATVPEDLGGLGVHSLHDVALALARIAGRDAGVALALHMQFSRGLTLDFEWRHGAPSTRPLAEDLLRQMGAGEAVICGAVKDVRGTTVLTRAADGSYRLNGRKTLVSMAGIATHYVVSTRLEEAGAPVRLAAPVVARTTPGLTVLDNWDGMGMRSSGSVDIVFDGCPVERDRVLPRGEPGVRDDAALAGQTVSSIAMLGIYVGIAEAARRIALTELRRRGGAPAGVRTTVAEIDARLFALHTAVASALTTADRLADDLSGDLAARGRAMMTPFQYAKLLVNRHSVGVVDDCLMLVGGAGYSNSHPLARLYRDVRAGGFMHPYNFTDGVDYLSEVALGR</sequence>
<dbReference type="EMBL" id="CP023694">
    <property type="protein sequence ID" value="QEV28462.1"/>
    <property type="molecule type" value="Genomic_DNA"/>
</dbReference>
<evidence type="ECO:0000313" key="11">
    <source>
        <dbReference type="Proteomes" id="UP000326598"/>
    </source>
</evidence>
<dbReference type="PANTHER" id="PTHR43884:SF25">
    <property type="entry name" value="ACYL-COA DEHYDROGENASE YDBM-RELATED"/>
    <property type="match status" value="1"/>
</dbReference>
<dbReference type="InterPro" id="IPR009075">
    <property type="entry name" value="AcylCo_DH/oxidase_C"/>
</dbReference>
<name>A0A5J6I9X8_STRC4</name>
<evidence type="ECO:0000256" key="1">
    <source>
        <dbReference type="ARBA" id="ARBA00001974"/>
    </source>
</evidence>
<evidence type="ECO:0000313" key="10">
    <source>
        <dbReference type="EMBL" id="QEV28462.1"/>
    </source>
</evidence>
<dbReference type="Gene3D" id="1.20.140.10">
    <property type="entry name" value="Butyryl-CoA Dehydrogenase, subunit A, domain 3"/>
    <property type="match status" value="1"/>
</dbReference>
<evidence type="ECO:0000259" key="9">
    <source>
        <dbReference type="Pfam" id="PF02771"/>
    </source>
</evidence>
<dbReference type="Pfam" id="PF02771">
    <property type="entry name" value="Acyl-CoA_dh_N"/>
    <property type="match status" value="1"/>
</dbReference>
<gene>
    <name evidence="10" type="ORF">CP976_32995</name>
</gene>
<organism evidence="10 11">
    <name type="scientific">Streptomyces coeruleorubidus</name>
    <dbReference type="NCBI Taxonomy" id="116188"/>
    <lineage>
        <taxon>Bacteria</taxon>
        <taxon>Bacillati</taxon>
        <taxon>Actinomycetota</taxon>
        <taxon>Actinomycetes</taxon>
        <taxon>Kitasatosporales</taxon>
        <taxon>Streptomycetaceae</taxon>
        <taxon>Streptomyces</taxon>
    </lineage>
</organism>
<dbReference type="AlphaFoldDB" id="A0A5J6I9X8"/>
<dbReference type="InterPro" id="IPR046373">
    <property type="entry name" value="Acyl-CoA_Oxase/DH_mid-dom_sf"/>
</dbReference>
<dbReference type="InterPro" id="IPR037069">
    <property type="entry name" value="AcylCoA_DH/ox_N_sf"/>
</dbReference>
<dbReference type="GO" id="GO:0050660">
    <property type="term" value="F:flavin adenine dinucleotide binding"/>
    <property type="evidence" value="ECO:0007669"/>
    <property type="project" value="InterPro"/>
</dbReference>
<dbReference type="InterPro" id="IPR009100">
    <property type="entry name" value="AcylCoA_DH/oxidase_NM_dom_sf"/>
</dbReference>
<evidence type="ECO:0000259" key="7">
    <source>
        <dbReference type="Pfam" id="PF00441"/>
    </source>
</evidence>
<dbReference type="GeneID" id="91420868"/>
<dbReference type="SUPFAM" id="SSF56645">
    <property type="entry name" value="Acyl-CoA dehydrogenase NM domain-like"/>
    <property type="match status" value="1"/>
</dbReference>